<accession>A0ABS2U2L5</accession>
<protein>
    <recommendedName>
        <fullName evidence="3">Protein kinase</fullName>
    </recommendedName>
</protein>
<gene>
    <name evidence="1" type="ORF">ITX44_30245</name>
</gene>
<sequence>MTDSLPGPEFWALIHPHTGDVEHAQRTARGFSSDLTAVVQCGKGPFFVKAMRNRPGGRRDSLTRERLINPFVQSVAPALRWEAESHEWLVLGFEAVEGWSSDFVPGSPDLPAIVTTLNRVAEIALPGVAQAWAETRWNRFATDEQEAALFAGEALLHTDINPSNLMIGNSATWAVDWSWPTRGAAFIDPACLVLQLIAAGHTAESAESWAARCPAWSNADPHAIDAFVRASLRMYETFAERRPEAGWLTAMTDAAQSWAAHRRPAEA</sequence>
<dbReference type="InterPro" id="IPR011009">
    <property type="entry name" value="Kinase-like_dom_sf"/>
</dbReference>
<comment type="caution">
    <text evidence="1">The sequence shown here is derived from an EMBL/GenBank/DDBJ whole genome shotgun (WGS) entry which is preliminary data.</text>
</comment>
<dbReference type="EMBL" id="JADKYB010000020">
    <property type="protein sequence ID" value="MBM9508760.1"/>
    <property type="molecule type" value="Genomic_DNA"/>
</dbReference>
<organism evidence="1 2">
    <name type="scientific">Actinacidiphila acididurans</name>
    <dbReference type="NCBI Taxonomy" id="2784346"/>
    <lineage>
        <taxon>Bacteria</taxon>
        <taxon>Bacillati</taxon>
        <taxon>Actinomycetota</taxon>
        <taxon>Actinomycetes</taxon>
        <taxon>Kitasatosporales</taxon>
        <taxon>Streptomycetaceae</taxon>
        <taxon>Actinacidiphila</taxon>
    </lineage>
</organism>
<dbReference type="Proteomes" id="UP000749040">
    <property type="component" value="Unassembled WGS sequence"/>
</dbReference>
<name>A0ABS2U2L5_9ACTN</name>
<evidence type="ECO:0008006" key="3">
    <source>
        <dbReference type="Google" id="ProtNLM"/>
    </source>
</evidence>
<proteinExistence type="predicted"/>
<evidence type="ECO:0000313" key="2">
    <source>
        <dbReference type="Proteomes" id="UP000749040"/>
    </source>
</evidence>
<evidence type="ECO:0000313" key="1">
    <source>
        <dbReference type="EMBL" id="MBM9508760.1"/>
    </source>
</evidence>
<reference evidence="1 2" key="1">
    <citation type="submission" date="2021-01" db="EMBL/GenBank/DDBJ databases">
        <title>Streptomyces acididurans sp. nov., isolated from a peat swamp forest soil.</title>
        <authorList>
            <person name="Chantavorakit T."/>
            <person name="Duangmal K."/>
        </authorList>
    </citation>
    <scope>NUCLEOTIDE SEQUENCE [LARGE SCALE GENOMIC DNA]</scope>
    <source>
        <strain evidence="1 2">KK5PA1</strain>
    </source>
</reference>
<dbReference type="SUPFAM" id="SSF56112">
    <property type="entry name" value="Protein kinase-like (PK-like)"/>
    <property type="match status" value="1"/>
</dbReference>
<keyword evidence="2" id="KW-1185">Reference proteome</keyword>